<dbReference type="PROSITE" id="PS50294">
    <property type="entry name" value="WD_REPEATS_REGION"/>
    <property type="match status" value="1"/>
</dbReference>
<dbReference type="InterPro" id="IPR036322">
    <property type="entry name" value="WD40_repeat_dom_sf"/>
</dbReference>
<evidence type="ECO:0000256" key="2">
    <source>
        <dbReference type="ARBA" id="ARBA00022737"/>
    </source>
</evidence>
<dbReference type="Gene3D" id="2.130.10.10">
    <property type="entry name" value="YVTN repeat-like/Quinoprotein amine dehydrogenase"/>
    <property type="match status" value="1"/>
</dbReference>
<proteinExistence type="predicted"/>
<protein>
    <submittedName>
        <fullName evidence="5">Dynein assembly factor with WDR repeat domains 1 (Outer row dynein assembly protein 16)</fullName>
    </submittedName>
</protein>
<evidence type="ECO:0000256" key="4">
    <source>
        <dbReference type="SAM" id="MobiDB-lite"/>
    </source>
</evidence>
<keyword evidence="1 3" id="KW-0853">WD repeat</keyword>
<name>A0ABP0RLV6_9DINO</name>
<comment type="caution">
    <text evidence="5">The sequence shown here is derived from an EMBL/GenBank/DDBJ whole genome shotgun (WGS) entry which is preliminary data.</text>
</comment>
<dbReference type="InterPro" id="IPR001680">
    <property type="entry name" value="WD40_rpt"/>
</dbReference>
<dbReference type="Proteomes" id="UP001642464">
    <property type="component" value="Unassembled WGS sequence"/>
</dbReference>
<dbReference type="SUPFAM" id="SSF50978">
    <property type="entry name" value="WD40 repeat-like"/>
    <property type="match status" value="1"/>
</dbReference>
<keyword evidence="6" id="KW-1185">Reference proteome</keyword>
<reference evidence="5 6" key="1">
    <citation type="submission" date="2024-02" db="EMBL/GenBank/DDBJ databases">
        <authorList>
            <person name="Chen Y."/>
            <person name="Shah S."/>
            <person name="Dougan E. K."/>
            <person name="Thang M."/>
            <person name="Chan C."/>
        </authorList>
    </citation>
    <scope>NUCLEOTIDE SEQUENCE [LARGE SCALE GENOMIC DNA]</scope>
</reference>
<accession>A0ABP0RLV6</accession>
<gene>
    <name evidence="5" type="ORF">SCF082_LOCUS47497</name>
</gene>
<dbReference type="EMBL" id="CAXAMM010041873">
    <property type="protein sequence ID" value="CAK9101592.1"/>
    <property type="molecule type" value="Genomic_DNA"/>
</dbReference>
<dbReference type="InterPro" id="IPR015943">
    <property type="entry name" value="WD40/YVTN_repeat-like_dom_sf"/>
</dbReference>
<dbReference type="PROSITE" id="PS50082">
    <property type="entry name" value="WD_REPEATS_2"/>
    <property type="match status" value="1"/>
</dbReference>
<evidence type="ECO:0000313" key="5">
    <source>
        <dbReference type="EMBL" id="CAK9101592.1"/>
    </source>
</evidence>
<evidence type="ECO:0000256" key="3">
    <source>
        <dbReference type="PROSITE-ProRule" id="PRU00221"/>
    </source>
</evidence>
<sequence>MHPRIILEYHGINGDLETKSIELGSLDPETDVDALVKKLVREEGLISESNKEALQKMIFKLMDKIKDQESQRFELVQILRGHLLPLTSCSFNKSCSKILTASFDRSCRVWDVFGEELLTLEGHDGPVNAAEPGKAKGMKRGAETCGNHRSQLVFGGRSRSVKWLMDPLGCLVGSTRGERRGERSGPPSQRTAFGHSVTHLELECEPSSG</sequence>
<evidence type="ECO:0000256" key="1">
    <source>
        <dbReference type="ARBA" id="ARBA00022574"/>
    </source>
</evidence>
<feature type="region of interest" description="Disordered" evidence="4">
    <location>
        <begin position="174"/>
        <end position="209"/>
    </location>
</feature>
<dbReference type="InterPro" id="IPR019775">
    <property type="entry name" value="WD40_repeat_CS"/>
</dbReference>
<dbReference type="PROSITE" id="PS00678">
    <property type="entry name" value="WD_REPEATS_1"/>
    <property type="match status" value="1"/>
</dbReference>
<dbReference type="Pfam" id="PF00400">
    <property type="entry name" value="WD40"/>
    <property type="match status" value="1"/>
</dbReference>
<organism evidence="5 6">
    <name type="scientific">Durusdinium trenchii</name>
    <dbReference type="NCBI Taxonomy" id="1381693"/>
    <lineage>
        <taxon>Eukaryota</taxon>
        <taxon>Sar</taxon>
        <taxon>Alveolata</taxon>
        <taxon>Dinophyceae</taxon>
        <taxon>Suessiales</taxon>
        <taxon>Symbiodiniaceae</taxon>
        <taxon>Durusdinium</taxon>
    </lineage>
</organism>
<feature type="repeat" description="WD" evidence="3">
    <location>
        <begin position="79"/>
        <end position="112"/>
    </location>
</feature>
<dbReference type="SMART" id="SM00320">
    <property type="entry name" value="WD40"/>
    <property type="match status" value="1"/>
</dbReference>
<evidence type="ECO:0000313" key="6">
    <source>
        <dbReference type="Proteomes" id="UP001642464"/>
    </source>
</evidence>
<keyword evidence="2" id="KW-0677">Repeat</keyword>